<dbReference type="Proteomes" id="UP001501940">
    <property type="component" value="Chromosome 4"/>
</dbReference>
<evidence type="ECO:0000313" key="6">
    <source>
        <dbReference type="Ensembl" id="ENSAOCP00000060478.1"/>
    </source>
</evidence>
<evidence type="ECO:0000259" key="5">
    <source>
        <dbReference type="SMART" id="SM00409"/>
    </source>
</evidence>
<feature type="domain" description="Immunoglobulin V-set" evidence="4">
    <location>
        <begin position="30"/>
        <end position="97"/>
    </location>
</feature>
<evidence type="ECO:0000259" key="4">
    <source>
        <dbReference type="SMART" id="SM00406"/>
    </source>
</evidence>
<reference evidence="6" key="3">
    <citation type="submission" date="2025-09" db="UniProtKB">
        <authorList>
            <consortium name="Ensembl"/>
        </authorList>
    </citation>
    <scope>IDENTIFICATION</scope>
</reference>
<evidence type="ECO:0008006" key="8">
    <source>
        <dbReference type="Google" id="ProtNLM"/>
    </source>
</evidence>
<keyword evidence="2" id="KW-0812">Transmembrane</keyword>
<reference evidence="6 7" key="1">
    <citation type="submission" date="2022-01" db="EMBL/GenBank/DDBJ databases">
        <title>A chromosome-scale genome assembly of the false clownfish, Amphiprion ocellaris.</title>
        <authorList>
            <person name="Ryu T."/>
        </authorList>
    </citation>
    <scope>NUCLEOTIDE SEQUENCE [LARGE SCALE GENOMIC DNA]</scope>
</reference>
<reference evidence="6" key="2">
    <citation type="submission" date="2025-08" db="UniProtKB">
        <authorList>
            <consortium name="Ensembl"/>
        </authorList>
    </citation>
    <scope>IDENTIFICATION</scope>
</reference>
<dbReference type="Pfam" id="PF07686">
    <property type="entry name" value="V-set"/>
    <property type="match status" value="1"/>
</dbReference>
<evidence type="ECO:0000256" key="3">
    <source>
        <dbReference type="ARBA" id="ARBA00023136"/>
    </source>
</evidence>
<dbReference type="GO" id="GO:0004888">
    <property type="term" value="F:transmembrane signaling receptor activity"/>
    <property type="evidence" value="ECO:0007669"/>
    <property type="project" value="TreeGrafter"/>
</dbReference>
<protein>
    <recommendedName>
        <fullName evidence="8">Immunoglobulin subtype domain-containing protein</fullName>
    </recommendedName>
</protein>
<dbReference type="GO" id="GO:0005886">
    <property type="term" value="C:plasma membrane"/>
    <property type="evidence" value="ECO:0007669"/>
    <property type="project" value="TreeGrafter"/>
</dbReference>
<feature type="domain" description="Immunoglobulin" evidence="5">
    <location>
        <begin position="20"/>
        <end position="114"/>
    </location>
</feature>
<dbReference type="Gene3D" id="2.60.40.10">
    <property type="entry name" value="Immunoglobulins"/>
    <property type="match status" value="1"/>
</dbReference>
<evidence type="ECO:0000256" key="2">
    <source>
        <dbReference type="ARBA" id="ARBA00022692"/>
    </source>
</evidence>
<dbReference type="Ensembl" id="ENSAOCT00000048036.1">
    <property type="protein sequence ID" value="ENSAOCP00000060478.1"/>
    <property type="gene ID" value="ENSAOCG00000027650.1"/>
</dbReference>
<proteinExistence type="predicted"/>
<dbReference type="InterPro" id="IPR003599">
    <property type="entry name" value="Ig_sub"/>
</dbReference>
<comment type="subcellular location">
    <subcellularLocation>
        <location evidence="1">Membrane</location>
    </subcellularLocation>
</comment>
<dbReference type="InterPro" id="IPR036179">
    <property type="entry name" value="Ig-like_dom_sf"/>
</dbReference>
<dbReference type="SMART" id="SM00409">
    <property type="entry name" value="IG"/>
    <property type="match status" value="1"/>
</dbReference>
<dbReference type="GeneTree" id="ENSGT00940000175309"/>
<dbReference type="SMART" id="SM00406">
    <property type="entry name" value="IGv"/>
    <property type="match status" value="1"/>
</dbReference>
<dbReference type="CDD" id="cd05716">
    <property type="entry name" value="IgV_pIgR_like"/>
    <property type="match status" value="1"/>
</dbReference>
<evidence type="ECO:0000313" key="7">
    <source>
        <dbReference type="Proteomes" id="UP001501940"/>
    </source>
</evidence>
<dbReference type="SUPFAM" id="SSF48726">
    <property type="entry name" value="Immunoglobulin"/>
    <property type="match status" value="1"/>
</dbReference>
<accession>A0AAQ5Z324</accession>
<keyword evidence="3" id="KW-0472">Membrane</keyword>
<dbReference type="PANTHER" id="PTHR11860:SF87">
    <property type="entry name" value="CMRF35-LIKE MOLECULE 8"/>
    <property type="match status" value="1"/>
</dbReference>
<name>A0AAQ5Z324_AMPOC</name>
<dbReference type="PANTHER" id="PTHR11860">
    <property type="entry name" value="POLYMERIC-IMMUNOGLOBULIN RECEPTOR"/>
    <property type="match status" value="1"/>
</dbReference>
<sequence length="176" mass="19992">MTWWFVALEDHRLRWCCVKSNNMSGMVGHAVTLQCPYLPKHKDNRKFLCKGDHHKNCIDMVTSKSRFSMQDDVSSSLFLVTISALEAGDAGTYWCVSDSQWSIGDHTKFQLSVGKISIDVHTWTKLLVICSLVSTFYFYPTTSTIIYSQLVTFSLNCCVTVSLQHATTLFLTVHLH</sequence>
<dbReference type="AlphaFoldDB" id="A0AAQ5Z324"/>
<keyword evidence="7" id="KW-1185">Reference proteome</keyword>
<dbReference type="InterPro" id="IPR013106">
    <property type="entry name" value="Ig_V-set"/>
</dbReference>
<dbReference type="InterPro" id="IPR050671">
    <property type="entry name" value="CD300_family_receptors"/>
</dbReference>
<evidence type="ECO:0000256" key="1">
    <source>
        <dbReference type="ARBA" id="ARBA00004370"/>
    </source>
</evidence>
<organism evidence="6 7">
    <name type="scientific">Amphiprion ocellaris</name>
    <name type="common">Clown anemonefish</name>
    <dbReference type="NCBI Taxonomy" id="80972"/>
    <lineage>
        <taxon>Eukaryota</taxon>
        <taxon>Metazoa</taxon>
        <taxon>Chordata</taxon>
        <taxon>Craniata</taxon>
        <taxon>Vertebrata</taxon>
        <taxon>Euteleostomi</taxon>
        <taxon>Actinopterygii</taxon>
        <taxon>Neopterygii</taxon>
        <taxon>Teleostei</taxon>
        <taxon>Neoteleostei</taxon>
        <taxon>Acanthomorphata</taxon>
        <taxon>Ovalentaria</taxon>
        <taxon>Pomacentridae</taxon>
        <taxon>Amphiprion</taxon>
    </lineage>
</organism>
<dbReference type="InterPro" id="IPR013783">
    <property type="entry name" value="Ig-like_fold"/>
</dbReference>